<dbReference type="Gene3D" id="3.90.79.10">
    <property type="entry name" value="Nucleoside Triphosphate Pyrophosphohydrolase"/>
    <property type="match status" value="1"/>
</dbReference>
<dbReference type="InterPro" id="IPR000086">
    <property type="entry name" value="NUDIX_hydrolase_dom"/>
</dbReference>
<proteinExistence type="inferred from homology"/>
<evidence type="ECO:0000256" key="3">
    <source>
        <dbReference type="ARBA" id="ARBA00022801"/>
    </source>
</evidence>
<comment type="caution">
    <text evidence="6">The sequence shown here is derived from an EMBL/GenBank/DDBJ whole genome shotgun (WGS) entry which is preliminary data.</text>
</comment>
<dbReference type="Pfam" id="PF00293">
    <property type="entry name" value="NUDIX"/>
    <property type="match status" value="1"/>
</dbReference>
<sequence>MLGWMSNRSRSSGRTIYENRWVCLGKADITTPSGSRFEHHTVTLPSAAMIAVLDHGDENVLMSYRHRFVPDVWGWELPGGLLETGEAPEDTAVREAEEETGYRVGSVEHVVTFEPMIGTVRSPHHVFVGRTPERVGDPSEFDEGRFEWVPMAKVPELIAVGQIQSSGTLIALLHVLTNRSSSPAG</sequence>
<evidence type="ECO:0000313" key="7">
    <source>
        <dbReference type="Proteomes" id="UP000295281"/>
    </source>
</evidence>
<dbReference type="OrthoDB" id="177518at2"/>
<keyword evidence="7" id="KW-1185">Reference proteome</keyword>
<comment type="cofactor">
    <cofactor evidence="1">
        <name>Mg(2+)</name>
        <dbReference type="ChEBI" id="CHEBI:18420"/>
    </cofactor>
</comment>
<comment type="similarity">
    <text evidence="2 4">Belongs to the Nudix hydrolase family.</text>
</comment>
<dbReference type="InterPro" id="IPR020084">
    <property type="entry name" value="NUDIX_hydrolase_CS"/>
</dbReference>
<keyword evidence="3 4" id="KW-0378">Hydrolase</keyword>
<dbReference type="PRINTS" id="PR00502">
    <property type="entry name" value="NUDIXFAMILY"/>
</dbReference>
<dbReference type="Proteomes" id="UP000295281">
    <property type="component" value="Unassembled WGS sequence"/>
</dbReference>
<accession>A0A4R6V2W8</accession>
<dbReference type="AlphaFoldDB" id="A0A4R6V2W8"/>
<evidence type="ECO:0000256" key="1">
    <source>
        <dbReference type="ARBA" id="ARBA00001946"/>
    </source>
</evidence>
<dbReference type="GO" id="GO:0019693">
    <property type="term" value="P:ribose phosphate metabolic process"/>
    <property type="evidence" value="ECO:0007669"/>
    <property type="project" value="TreeGrafter"/>
</dbReference>
<evidence type="ECO:0000256" key="2">
    <source>
        <dbReference type="ARBA" id="ARBA00005582"/>
    </source>
</evidence>
<protein>
    <submittedName>
        <fullName evidence="6">ADP-ribose pyrophosphatase YjhB (NUDIX family)</fullName>
    </submittedName>
</protein>
<dbReference type="PANTHER" id="PTHR11839:SF18">
    <property type="entry name" value="NUDIX HYDROLASE DOMAIN-CONTAINING PROTEIN"/>
    <property type="match status" value="1"/>
</dbReference>
<dbReference type="PROSITE" id="PS00893">
    <property type="entry name" value="NUDIX_BOX"/>
    <property type="match status" value="1"/>
</dbReference>
<gene>
    <name evidence="6" type="ORF">EV190_105110</name>
</gene>
<feature type="domain" description="Nudix hydrolase" evidence="5">
    <location>
        <begin position="43"/>
        <end position="171"/>
    </location>
</feature>
<dbReference type="GO" id="GO:0005829">
    <property type="term" value="C:cytosol"/>
    <property type="evidence" value="ECO:0007669"/>
    <property type="project" value="TreeGrafter"/>
</dbReference>
<evidence type="ECO:0000313" key="6">
    <source>
        <dbReference type="EMBL" id="TDQ52993.1"/>
    </source>
</evidence>
<organism evidence="6 7">
    <name type="scientific">Actinorugispora endophytica</name>
    <dbReference type="NCBI Taxonomy" id="1605990"/>
    <lineage>
        <taxon>Bacteria</taxon>
        <taxon>Bacillati</taxon>
        <taxon>Actinomycetota</taxon>
        <taxon>Actinomycetes</taxon>
        <taxon>Streptosporangiales</taxon>
        <taxon>Nocardiopsidaceae</taxon>
        <taxon>Actinorugispora</taxon>
    </lineage>
</organism>
<dbReference type="GO" id="GO:0016462">
    <property type="term" value="F:pyrophosphatase activity"/>
    <property type="evidence" value="ECO:0007669"/>
    <property type="project" value="UniProtKB-ARBA"/>
</dbReference>
<reference evidence="6 7" key="1">
    <citation type="submission" date="2019-03" db="EMBL/GenBank/DDBJ databases">
        <title>Genomic Encyclopedia of Type Strains, Phase IV (KMG-IV): sequencing the most valuable type-strain genomes for metagenomic binning, comparative biology and taxonomic classification.</title>
        <authorList>
            <person name="Goeker M."/>
        </authorList>
    </citation>
    <scope>NUCLEOTIDE SEQUENCE [LARGE SCALE GENOMIC DNA]</scope>
    <source>
        <strain evidence="6 7">DSM 46770</strain>
    </source>
</reference>
<dbReference type="InterPro" id="IPR015797">
    <property type="entry name" value="NUDIX_hydrolase-like_dom_sf"/>
</dbReference>
<dbReference type="EMBL" id="SNYN01000005">
    <property type="protein sequence ID" value="TDQ52993.1"/>
    <property type="molecule type" value="Genomic_DNA"/>
</dbReference>
<dbReference type="InterPro" id="IPR020476">
    <property type="entry name" value="Nudix_hydrolase"/>
</dbReference>
<dbReference type="PROSITE" id="PS51462">
    <property type="entry name" value="NUDIX"/>
    <property type="match status" value="1"/>
</dbReference>
<dbReference type="PANTHER" id="PTHR11839">
    <property type="entry name" value="UDP/ADP-SUGAR PYROPHOSPHATASE"/>
    <property type="match status" value="1"/>
</dbReference>
<evidence type="ECO:0000259" key="5">
    <source>
        <dbReference type="PROSITE" id="PS51462"/>
    </source>
</evidence>
<evidence type="ECO:0000256" key="4">
    <source>
        <dbReference type="RuleBase" id="RU003476"/>
    </source>
</evidence>
<name>A0A4R6V2W8_9ACTN</name>
<dbReference type="SUPFAM" id="SSF55811">
    <property type="entry name" value="Nudix"/>
    <property type="match status" value="1"/>
</dbReference>
<dbReference type="GO" id="GO:0006753">
    <property type="term" value="P:nucleoside phosphate metabolic process"/>
    <property type="evidence" value="ECO:0007669"/>
    <property type="project" value="TreeGrafter"/>
</dbReference>
<dbReference type="CDD" id="cd03424">
    <property type="entry name" value="NUDIX_ADPRase_Nudt5_UGPPase_Nudt14"/>
    <property type="match status" value="1"/>
</dbReference>